<evidence type="ECO:0000313" key="4">
    <source>
        <dbReference type="Proteomes" id="UP000192917"/>
    </source>
</evidence>
<reference evidence="3 4" key="1">
    <citation type="submission" date="2017-04" db="EMBL/GenBank/DDBJ databases">
        <authorList>
            <person name="Afonso C.L."/>
            <person name="Miller P.J."/>
            <person name="Scott M.A."/>
            <person name="Spackman E."/>
            <person name="Goraichik I."/>
            <person name="Dimitrov K.M."/>
            <person name="Suarez D.L."/>
            <person name="Swayne D.E."/>
        </authorList>
    </citation>
    <scope>NUCLEOTIDE SEQUENCE [LARGE SCALE GENOMIC DNA]</scope>
    <source>
        <strain evidence="3 4">USBA 355</strain>
    </source>
</reference>
<evidence type="ECO:0000313" key="3">
    <source>
        <dbReference type="EMBL" id="SMF46680.1"/>
    </source>
</evidence>
<name>A0A1Y6CB97_9PROT</name>
<dbReference type="AlphaFoldDB" id="A0A1Y6CB97"/>
<sequence length="303" mass="32815">MDLYGSGPKDRLTGILLISGAFLLFTCLDTTAKYLSHSLPVLEIVWARSLGHLLLAGLLFLPQHGTQLVRSRRPGLQVLRSGFLLGSTFFNFVALHFLQLSTTNAIQFSTPLLIAALSVPLLGEQVGRRRWTAILVGFLGVLIIVRPGLGLMHWAVSLSLCSAVCGSLYNITTRKVAGVDPASTSAVLAPIVGVVLLSPIVPFVWLSPTHWLDWLLLCATGLFGGVGHYLLIVAHRLAPAPILAPFIYPQILYMMTAGYLVFGDIPDPWVGVGAAVVIASGLYLWYRERVLNKRGSALDPTPR</sequence>
<keyword evidence="1" id="KW-0472">Membrane</keyword>
<dbReference type="RefSeq" id="WP_200808562.1">
    <property type="nucleotide sequence ID" value="NZ_FWZX01000016.1"/>
</dbReference>
<feature type="domain" description="EamA" evidence="2">
    <location>
        <begin position="154"/>
        <end position="280"/>
    </location>
</feature>
<organism evidence="3 4">
    <name type="scientific">Tistlia consotensis USBA 355</name>
    <dbReference type="NCBI Taxonomy" id="560819"/>
    <lineage>
        <taxon>Bacteria</taxon>
        <taxon>Pseudomonadati</taxon>
        <taxon>Pseudomonadota</taxon>
        <taxon>Alphaproteobacteria</taxon>
        <taxon>Rhodospirillales</taxon>
        <taxon>Rhodovibrionaceae</taxon>
        <taxon>Tistlia</taxon>
    </lineage>
</organism>
<feature type="transmembrane region" description="Helical" evidence="1">
    <location>
        <begin position="44"/>
        <end position="61"/>
    </location>
</feature>
<dbReference type="PANTHER" id="PTHR22911:SF103">
    <property type="entry name" value="BLR2811 PROTEIN"/>
    <property type="match status" value="1"/>
</dbReference>
<dbReference type="Pfam" id="PF00892">
    <property type="entry name" value="EamA"/>
    <property type="match status" value="2"/>
</dbReference>
<dbReference type="Gene3D" id="1.10.3730.20">
    <property type="match status" value="1"/>
</dbReference>
<keyword evidence="4" id="KW-1185">Reference proteome</keyword>
<evidence type="ECO:0000256" key="1">
    <source>
        <dbReference type="SAM" id="Phobius"/>
    </source>
</evidence>
<dbReference type="PANTHER" id="PTHR22911">
    <property type="entry name" value="ACYL-MALONYL CONDENSING ENZYME-RELATED"/>
    <property type="match status" value="1"/>
</dbReference>
<dbReference type="GO" id="GO:0016020">
    <property type="term" value="C:membrane"/>
    <property type="evidence" value="ECO:0007669"/>
    <property type="project" value="InterPro"/>
</dbReference>
<feature type="transmembrane region" description="Helical" evidence="1">
    <location>
        <begin position="130"/>
        <end position="148"/>
    </location>
</feature>
<proteinExistence type="predicted"/>
<accession>A0A1Y6CB97</accession>
<dbReference type="STRING" id="560819.SAMN05428998_116117"/>
<dbReference type="SUPFAM" id="SSF103481">
    <property type="entry name" value="Multidrug resistance efflux transporter EmrE"/>
    <property type="match status" value="2"/>
</dbReference>
<dbReference type="InterPro" id="IPR037185">
    <property type="entry name" value="EmrE-like"/>
</dbReference>
<feature type="transmembrane region" description="Helical" evidence="1">
    <location>
        <begin position="243"/>
        <end position="262"/>
    </location>
</feature>
<dbReference type="InterPro" id="IPR000620">
    <property type="entry name" value="EamA_dom"/>
</dbReference>
<feature type="domain" description="EamA" evidence="2">
    <location>
        <begin position="13"/>
        <end position="145"/>
    </location>
</feature>
<feature type="transmembrane region" description="Helical" evidence="1">
    <location>
        <begin position="211"/>
        <end position="231"/>
    </location>
</feature>
<evidence type="ECO:0000259" key="2">
    <source>
        <dbReference type="Pfam" id="PF00892"/>
    </source>
</evidence>
<keyword evidence="1" id="KW-0812">Transmembrane</keyword>
<feature type="transmembrane region" description="Helical" evidence="1">
    <location>
        <begin position="154"/>
        <end position="172"/>
    </location>
</feature>
<feature type="transmembrane region" description="Helical" evidence="1">
    <location>
        <begin position="184"/>
        <end position="205"/>
    </location>
</feature>
<protein>
    <submittedName>
        <fullName evidence="3">Permease of the drug/metabolite transporter (DMT) superfamily</fullName>
    </submittedName>
</protein>
<gene>
    <name evidence="3" type="ORF">SAMN05428998_116117</name>
</gene>
<feature type="transmembrane region" description="Helical" evidence="1">
    <location>
        <begin position="268"/>
        <end position="286"/>
    </location>
</feature>
<dbReference type="Proteomes" id="UP000192917">
    <property type="component" value="Unassembled WGS sequence"/>
</dbReference>
<feature type="transmembrane region" description="Helical" evidence="1">
    <location>
        <begin position="105"/>
        <end position="123"/>
    </location>
</feature>
<dbReference type="EMBL" id="FWZX01000016">
    <property type="protein sequence ID" value="SMF46680.1"/>
    <property type="molecule type" value="Genomic_DNA"/>
</dbReference>
<feature type="transmembrane region" description="Helical" evidence="1">
    <location>
        <begin position="12"/>
        <end position="32"/>
    </location>
</feature>
<feature type="transmembrane region" description="Helical" evidence="1">
    <location>
        <begin position="82"/>
        <end position="99"/>
    </location>
</feature>
<keyword evidence="1" id="KW-1133">Transmembrane helix</keyword>